<protein>
    <submittedName>
        <fullName evidence="1">Uncharacterized protein</fullName>
    </submittedName>
</protein>
<name>A0AAN6YBN7_9PEZI</name>
<gene>
    <name evidence="1" type="ORF">QBC37DRAFT_417005</name>
</gene>
<accession>A0AAN6YBN7</accession>
<reference evidence="1" key="1">
    <citation type="journal article" date="2023" name="Mol. Phylogenet. Evol.">
        <title>Genome-scale phylogeny and comparative genomics of the fungal order Sordariales.</title>
        <authorList>
            <person name="Hensen N."/>
            <person name="Bonometti L."/>
            <person name="Westerberg I."/>
            <person name="Brannstrom I.O."/>
            <person name="Guillou S."/>
            <person name="Cros-Aarteil S."/>
            <person name="Calhoun S."/>
            <person name="Haridas S."/>
            <person name="Kuo A."/>
            <person name="Mondo S."/>
            <person name="Pangilinan J."/>
            <person name="Riley R."/>
            <person name="LaButti K."/>
            <person name="Andreopoulos B."/>
            <person name="Lipzen A."/>
            <person name="Chen C."/>
            <person name="Yan M."/>
            <person name="Daum C."/>
            <person name="Ng V."/>
            <person name="Clum A."/>
            <person name="Steindorff A."/>
            <person name="Ohm R.A."/>
            <person name="Martin F."/>
            <person name="Silar P."/>
            <person name="Natvig D.O."/>
            <person name="Lalanne C."/>
            <person name="Gautier V."/>
            <person name="Ament-Velasquez S.L."/>
            <person name="Kruys A."/>
            <person name="Hutchinson M.I."/>
            <person name="Powell A.J."/>
            <person name="Barry K."/>
            <person name="Miller A.N."/>
            <person name="Grigoriev I.V."/>
            <person name="Debuchy R."/>
            <person name="Gladieux P."/>
            <person name="Hiltunen Thoren M."/>
            <person name="Johannesson H."/>
        </authorList>
    </citation>
    <scope>NUCLEOTIDE SEQUENCE</scope>
    <source>
        <strain evidence="1">PSN293</strain>
    </source>
</reference>
<keyword evidence="2" id="KW-1185">Reference proteome</keyword>
<sequence length="93" mass="10903">MSAVLPALQMNPEPTAFPPVVAYLWIVWLNVTQPYRQHIYTFRYFDVTHGGRVQYREGGMHSRTACRYLLVVWIYIYLDYSLSLNGGEYHRGS</sequence>
<dbReference type="Proteomes" id="UP001301769">
    <property type="component" value="Unassembled WGS sequence"/>
</dbReference>
<proteinExistence type="predicted"/>
<evidence type="ECO:0000313" key="1">
    <source>
        <dbReference type="EMBL" id="KAK4216348.1"/>
    </source>
</evidence>
<dbReference type="AlphaFoldDB" id="A0AAN6YBN7"/>
<reference evidence="1" key="2">
    <citation type="submission" date="2023-05" db="EMBL/GenBank/DDBJ databases">
        <authorList>
            <consortium name="Lawrence Berkeley National Laboratory"/>
            <person name="Steindorff A."/>
            <person name="Hensen N."/>
            <person name="Bonometti L."/>
            <person name="Westerberg I."/>
            <person name="Brannstrom I.O."/>
            <person name="Guillou S."/>
            <person name="Cros-Aarteil S."/>
            <person name="Calhoun S."/>
            <person name="Haridas S."/>
            <person name="Kuo A."/>
            <person name="Mondo S."/>
            <person name="Pangilinan J."/>
            <person name="Riley R."/>
            <person name="Labutti K."/>
            <person name="Andreopoulos B."/>
            <person name="Lipzen A."/>
            <person name="Chen C."/>
            <person name="Yanf M."/>
            <person name="Daum C."/>
            <person name="Ng V."/>
            <person name="Clum A."/>
            <person name="Ohm R."/>
            <person name="Martin F."/>
            <person name="Silar P."/>
            <person name="Natvig D."/>
            <person name="Lalanne C."/>
            <person name="Gautier V."/>
            <person name="Ament-Velasquez S.L."/>
            <person name="Kruys A."/>
            <person name="Hutchinson M.I."/>
            <person name="Powell A.J."/>
            <person name="Barry K."/>
            <person name="Miller A.N."/>
            <person name="Grigoriev I.V."/>
            <person name="Debuchy R."/>
            <person name="Gladieux P."/>
            <person name="Thoren M.H."/>
            <person name="Johannesson H."/>
        </authorList>
    </citation>
    <scope>NUCLEOTIDE SEQUENCE</scope>
    <source>
        <strain evidence="1">PSN293</strain>
    </source>
</reference>
<evidence type="ECO:0000313" key="2">
    <source>
        <dbReference type="Proteomes" id="UP001301769"/>
    </source>
</evidence>
<dbReference type="EMBL" id="MU858069">
    <property type="protein sequence ID" value="KAK4216348.1"/>
    <property type="molecule type" value="Genomic_DNA"/>
</dbReference>
<comment type="caution">
    <text evidence="1">The sequence shown here is derived from an EMBL/GenBank/DDBJ whole genome shotgun (WGS) entry which is preliminary data.</text>
</comment>
<organism evidence="1 2">
    <name type="scientific">Rhypophila decipiens</name>
    <dbReference type="NCBI Taxonomy" id="261697"/>
    <lineage>
        <taxon>Eukaryota</taxon>
        <taxon>Fungi</taxon>
        <taxon>Dikarya</taxon>
        <taxon>Ascomycota</taxon>
        <taxon>Pezizomycotina</taxon>
        <taxon>Sordariomycetes</taxon>
        <taxon>Sordariomycetidae</taxon>
        <taxon>Sordariales</taxon>
        <taxon>Naviculisporaceae</taxon>
        <taxon>Rhypophila</taxon>
    </lineage>
</organism>